<feature type="compositionally biased region" description="Polar residues" evidence="1">
    <location>
        <begin position="84"/>
        <end position="97"/>
    </location>
</feature>
<keyword evidence="3" id="KW-1185">Reference proteome</keyword>
<feature type="compositionally biased region" description="Basic and acidic residues" evidence="1">
    <location>
        <begin position="65"/>
        <end position="78"/>
    </location>
</feature>
<gene>
    <name evidence="2" type="ORF">EJ05DRAFT_354823</name>
</gene>
<feature type="compositionally biased region" description="Low complexity" evidence="1">
    <location>
        <begin position="655"/>
        <end position="673"/>
    </location>
</feature>
<evidence type="ECO:0000313" key="2">
    <source>
        <dbReference type="EMBL" id="KAF2758553.1"/>
    </source>
</evidence>
<evidence type="ECO:0000313" key="3">
    <source>
        <dbReference type="Proteomes" id="UP000799437"/>
    </source>
</evidence>
<organism evidence="2 3">
    <name type="scientific">Pseudovirgaria hyperparasitica</name>
    <dbReference type="NCBI Taxonomy" id="470096"/>
    <lineage>
        <taxon>Eukaryota</taxon>
        <taxon>Fungi</taxon>
        <taxon>Dikarya</taxon>
        <taxon>Ascomycota</taxon>
        <taxon>Pezizomycotina</taxon>
        <taxon>Dothideomycetes</taxon>
        <taxon>Dothideomycetes incertae sedis</taxon>
        <taxon>Acrospermales</taxon>
        <taxon>Acrospermaceae</taxon>
        <taxon>Pseudovirgaria</taxon>
    </lineage>
</organism>
<feature type="region of interest" description="Disordered" evidence="1">
    <location>
        <begin position="444"/>
        <end position="480"/>
    </location>
</feature>
<dbReference type="AlphaFoldDB" id="A0A6A6W7E0"/>
<dbReference type="OrthoDB" id="3068835at2759"/>
<feature type="region of interest" description="Disordered" evidence="1">
    <location>
        <begin position="377"/>
        <end position="404"/>
    </location>
</feature>
<dbReference type="RefSeq" id="XP_033601004.1">
    <property type="nucleotide sequence ID" value="XM_033741031.1"/>
</dbReference>
<dbReference type="InterPro" id="IPR053221">
    <property type="entry name" value="Burnettramic_acid_biosynth"/>
</dbReference>
<feature type="compositionally biased region" description="Polar residues" evidence="1">
    <location>
        <begin position="1"/>
        <end position="17"/>
    </location>
</feature>
<dbReference type="GeneID" id="54482085"/>
<name>A0A6A6W7E0_9PEZI</name>
<evidence type="ECO:0000256" key="1">
    <source>
        <dbReference type="SAM" id="MobiDB-lite"/>
    </source>
</evidence>
<protein>
    <submittedName>
        <fullName evidence="2">Uncharacterized protein</fullName>
    </submittedName>
</protein>
<feature type="region of interest" description="Disordered" evidence="1">
    <location>
        <begin position="1"/>
        <end position="114"/>
    </location>
</feature>
<sequence>MASSPLSPSVMDHNNPTDMAGLVSPLTPNTANNRTLSNSNPPFTPRSTTHYESDSEFGDSAQHIHTPEASEDGPHYDDLPPTYEQAQASVPSGNGSSLYRAPPAETRVQPDGDVGDLQRSFSLNRMVYDDSLPIPLSSNQNTHVSGRGNVSRDNIPVDDTAAGQQSNIAVNQLPSYGSVTSGVRNAQPAQQHRDPRENILEQALSFTLTEPDPDVQRAPELSRKIAIPPSSLVNGSTQFLRAYSKALNFHAINPEQFAAFIDGLNVICRLEGFSSENAAEFDNSECLLASYLAGANEGFFAPRGLKVRLSDLRSLLAALGMLNEERISQVLLSIRSFESDPKQKADVLNPSAEPLSFDVPEPGSQTIALHAQAAHLAPRRSNTVSARSVQESVPESTVYHSAQSELPATRSVQELPNPAIHSPVQNDVPHHVHSELPAEREPLELDAGPVPNSPSNHPHAPRPLEANPVRDTPESASGKNNQTLAAWGEDFGARIGKWGEQFGQDMAKKGEAFGQAAAQHAEELSRHLASSAESSAQGARRGYGNRWGPSMGGPFGRAPFGGPFGAVCRPGGPFGRSPFGGPFGTAPFGGSAGPYAGRGGAWGGGCRPYGNPWLARGAHHVSLAGPGGPHTRHSTNAQQTGIVDDNDNDNDDALSISSSSSSSSSSSASSSSSLETAQKEHLKRIASINARAATSQSKHIPTIQIEADRAHALAKAQKDLQKATTKHAKSVAKRDIHRQVRAMERDLHKQYRVRLHTAHRALVSGTAAADVELATGGGVRARGKGRRDIKAERRRWKEERKRIRDVYKASVKELKGWRKDMERELDRSMEKGVPVGMSASASVAGGLEVDEKAAARAMISEAEMANMPSERSNERSNVDVADEIWILVENLRD</sequence>
<feature type="region of interest" description="Disordered" evidence="1">
    <location>
        <begin position="620"/>
        <end position="680"/>
    </location>
</feature>
<feature type="region of interest" description="Disordered" evidence="1">
    <location>
        <begin position="517"/>
        <end position="547"/>
    </location>
</feature>
<dbReference type="EMBL" id="ML996571">
    <property type="protein sequence ID" value="KAF2758553.1"/>
    <property type="molecule type" value="Genomic_DNA"/>
</dbReference>
<feature type="compositionally biased region" description="Polar residues" evidence="1">
    <location>
        <begin position="26"/>
        <end position="50"/>
    </location>
</feature>
<dbReference type="PANTHER" id="PTHR38887">
    <property type="entry name" value="CHROMOSOME 21, WHOLE GENOME SHOTGUN SEQUENCE"/>
    <property type="match status" value="1"/>
</dbReference>
<feature type="compositionally biased region" description="Polar residues" evidence="1">
    <location>
        <begin position="380"/>
        <end position="404"/>
    </location>
</feature>
<dbReference type="PANTHER" id="PTHR38887:SF1">
    <property type="entry name" value="RAS MODIFICATION PROTEIN ERF4"/>
    <property type="match status" value="1"/>
</dbReference>
<reference evidence="2" key="1">
    <citation type="journal article" date="2020" name="Stud. Mycol.">
        <title>101 Dothideomycetes genomes: a test case for predicting lifestyles and emergence of pathogens.</title>
        <authorList>
            <person name="Haridas S."/>
            <person name="Albert R."/>
            <person name="Binder M."/>
            <person name="Bloem J."/>
            <person name="Labutti K."/>
            <person name="Salamov A."/>
            <person name="Andreopoulos B."/>
            <person name="Baker S."/>
            <person name="Barry K."/>
            <person name="Bills G."/>
            <person name="Bluhm B."/>
            <person name="Cannon C."/>
            <person name="Castanera R."/>
            <person name="Culley D."/>
            <person name="Daum C."/>
            <person name="Ezra D."/>
            <person name="Gonzalez J."/>
            <person name="Henrissat B."/>
            <person name="Kuo A."/>
            <person name="Liang C."/>
            <person name="Lipzen A."/>
            <person name="Lutzoni F."/>
            <person name="Magnuson J."/>
            <person name="Mondo S."/>
            <person name="Nolan M."/>
            <person name="Ohm R."/>
            <person name="Pangilinan J."/>
            <person name="Park H.-J."/>
            <person name="Ramirez L."/>
            <person name="Alfaro M."/>
            <person name="Sun H."/>
            <person name="Tritt A."/>
            <person name="Yoshinaga Y."/>
            <person name="Zwiers L.-H."/>
            <person name="Turgeon B."/>
            <person name="Goodwin S."/>
            <person name="Spatafora J."/>
            <person name="Crous P."/>
            <person name="Grigoriev I."/>
        </authorList>
    </citation>
    <scope>NUCLEOTIDE SEQUENCE</scope>
    <source>
        <strain evidence="2">CBS 121739</strain>
    </source>
</reference>
<accession>A0A6A6W7E0</accession>
<proteinExistence type="predicted"/>
<dbReference type="Proteomes" id="UP000799437">
    <property type="component" value="Unassembled WGS sequence"/>
</dbReference>